<protein>
    <submittedName>
        <fullName evidence="3">Uncharacterized protein</fullName>
    </submittedName>
</protein>
<dbReference type="STRING" id="1841610.A6X21_08200"/>
<name>A0A1C3E8T0_9PLAN</name>
<dbReference type="Pfam" id="PF20239">
    <property type="entry name" value="DUF6596"/>
    <property type="match status" value="1"/>
</dbReference>
<dbReference type="SUPFAM" id="SSF88946">
    <property type="entry name" value="Sigma2 domain of RNA polymerase sigma factors"/>
    <property type="match status" value="1"/>
</dbReference>
<evidence type="ECO:0000313" key="3">
    <source>
        <dbReference type="EMBL" id="ODA29642.1"/>
    </source>
</evidence>
<dbReference type="Pfam" id="PF04542">
    <property type="entry name" value="Sigma70_r2"/>
    <property type="match status" value="1"/>
</dbReference>
<feature type="domain" description="DUF6596" evidence="2">
    <location>
        <begin position="197"/>
        <end position="297"/>
    </location>
</feature>
<proteinExistence type="predicted"/>
<dbReference type="Proteomes" id="UP000094828">
    <property type="component" value="Unassembled WGS sequence"/>
</dbReference>
<dbReference type="GO" id="GO:0003700">
    <property type="term" value="F:DNA-binding transcription factor activity"/>
    <property type="evidence" value="ECO:0007669"/>
    <property type="project" value="InterPro"/>
</dbReference>
<reference evidence="3 4" key="1">
    <citation type="submission" date="2016-05" db="EMBL/GenBank/DDBJ databases">
        <title>Genomic and physiological characterization of Planctopirus sp. isolated from fresh water lake.</title>
        <authorList>
            <person name="Subhash Y."/>
            <person name="Ramana C."/>
        </authorList>
    </citation>
    <scope>NUCLEOTIDE SEQUENCE [LARGE SCALE GENOMIC DNA]</scope>
    <source>
        <strain evidence="3 4">JC280</strain>
    </source>
</reference>
<dbReference type="InterPro" id="IPR007627">
    <property type="entry name" value="RNA_pol_sigma70_r2"/>
</dbReference>
<dbReference type="InterPro" id="IPR046531">
    <property type="entry name" value="DUF6596"/>
</dbReference>
<sequence>MSVSQDVAVHRVTSGESHLAVERVARESYGRLVAIICRKTNDLAAAEDALASALLTALETWSQSGLPVDPEAWLIRVAQRKWLDETRHSQLRDRVLREVISPVLALLQEKSAMHSSEDPLQDDRLAMMFACAHPAIEPSMRTPLILQAVLGIDAGRIASAFLINPQTMSQRLVRVKNKLKVAKIPFELPPEHEWQDRLDDVLSAIYAAYGTAFDETMSGQSGTRALAREAIWLAHVVQKTLPQSAEAAGLYALLLFCEARRNARRGIDGQYVPLLEQSPELWDGGMLDEAEAILIAAFQQQAPGRFQWEAAIQSAHCARRHLTKEHSFVDWPAIAVLYEGLLSFAPSLGARVAQVGALLQANQIEQAKERFALIPREACRTYQPWWVVSAELAHRQGQNSQAHSDLMIAMGLTEDSAVKAFLARKAASLEF</sequence>
<dbReference type="AlphaFoldDB" id="A0A1C3E8T0"/>
<keyword evidence="4" id="KW-1185">Reference proteome</keyword>
<dbReference type="InterPro" id="IPR013325">
    <property type="entry name" value="RNA_pol_sigma_r2"/>
</dbReference>
<dbReference type="PANTHER" id="PTHR47756:SF2">
    <property type="entry name" value="BLL6612 PROTEIN"/>
    <property type="match status" value="1"/>
</dbReference>
<organism evidence="3 4">
    <name type="scientific">Planctopirus hydrillae</name>
    <dbReference type="NCBI Taxonomy" id="1841610"/>
    <lineage>
        <taxon>Bacteria</taxon>
        <taxon>Pseudomonadati</taxon>
        <taxon>Planctomycetota</taxon>
        <taxon>Planctomycetia</taxon>
        <taxon>Planctomycetales</taxon>
        <taxon>Planctomycetaceae</taxon>
        <taxon>Planctopirus</taxon>
    </lineage>
</organism>
<evidence type="ECO:0000259" key="2">
    <source>
        <dbReference type="Pfam" id="PF20239"/>
    </source>
</evidence>
<gene>
    <name evidence="3" type="ORF">A6X21_08200</name>
</gene>
<accession>A0A1C3E8T0</accession>
<evidence type="ECO:0000259" key="1">
    <source>
        <dbReference type="Pfam" id="PF04542"/>
    </source>
</evidence>
<dbReference type="EMBL" id="LYDR01000127">
    <property type="protein sequence ID" value="ODA29642.1"/>
    <property type="molecule type" value="Genomic_DNA"/>
</dbReference>
<dbReference type="GO" id="GO:0006352">
    <property type="term" value="P:DNA-templated transcription initiation"/>
    <property type="evidence" value="ECO:0007669"/>
    <property type="project" value="InterPro"/>
</dbReference>
<evidence type="ECO:0000313" key="4">
    <source>
        <dbReference type="Proteomes" id="UP000094828"/>
    </source>
</evidence>
<dbReference type="Gene3D" id="1.10.1740.10">
    <property type="match status" value="1"/>
</dbReference>
<comment type="caution">
    <text evidence="3">The sequence shown here is derived from an EMBL/GenBank/DDBJ whole genome shotgun (WGS) entry which is preliminary data.</text>
</comment>
<feature type="domain" description="RNA polymerase sigma-70 region 2" evidence="1">
    <location>
        <begin position="28"/>
        <end position="89"/>
    </location>
</feature>
<dbReference type="RefSeq" id="WP_068849520.1">
    <property type="nucleotide sequence ID" value="NZ_LYDR01000127.1"/>
</dbReference>
<dbReference type="PANTHER" id="PTHR47756">
    <property type="entry name" value="BLL6612 PROTEIN-RELATED"/>
    <property type="match status" value="1"/>
</dbReference>